<dbReference type="Pfam" id="PF23145">
    <property type="entry name" value="Zf_2nd_IFT121"/>
    <property type="match status" value="1"/>
</dbReference>
<keyword evidence="7" id="KW-0206">Cytoskeleton</keyword>
<dbReference type="GO" id="GO:0000428">
    <property type="term" value="C:DNA-directed RNA polymerase complex"/>
    <property type="evidence" value="ECO:0007669"/>
    <property type="project" value="UniProtKB-KW"/>
</dbReference>
<accession>A0A8S5MP13</accession>
<evidence type="ECO:0000256" key="6">
    <source>
        <dbReference type="ARBA" id="ARBA00023069"/>
    </source>
</evidence>
<proteinExistence type="predicted"/>
<keyword evidence="3" id="KW-0853">WD repeat</keyword>
<dbReference type="GO" id="GO:0030030">
    <property type="term" value="P:cell projection organization"/>
    <property type="evidence" value="ECO:0007669"/>
    <property type="project" value="UniProtKB-KW"/>
</dbReference>
<evidence type="ECO:0000256" key="2">
    <source>
        <dbReference type="ARBA" id="ARBA00022490"/>
    </source>
</evidence>
<keyword evidence="10" id="KW-0804">Transcription</keyword>
<organism evidence="10">
    <name type="scientific">Podoviridae sp. ctoqT5</name>
    <dbReference type="NCBI Taxonomy" id="2826577"/>
    <lineage>
        <taxon>Viruses</taxon>
        <taxon>Duplodnaviria</taxon>
        <taxon>Heunggongvirae</taxon>
        <taxon>Uroviricota</taxon>
        <taxon>Caudoviricetes</taxon>
    </lineage>
</organism>
<evidence type="ECO:0000256" key="3">
    <source>
        <dbReference type="ARBA" id="ARBA00022574"/>
    </source>
</evidence>
<dbReference type="InterPro" id="IPR056170">
    <property type="entry name" value="Znf_IFT121-like"/>
</dbReference>
<evidence type="ECO:0000256" key="1">
    <source>
        <dbReference type="ARBA" id="ARBA00004120"/>
    </source>
</evidence>
<keyword evidence="6" id="KW-0969">Cilium</keyword>
<name>A0A8S5MP13_9CAUD</name>
<sequence length="98" mass="11592">MTPKKNKLTPRAAIRWLEELRRASERRSGADTIYQIRYMFKYIEKILQYQEVMIPEVEESGRFICPRCKHGMIAESGTVDNYAFCPLCGQRWKEAEDD</sequence>
<evidence type="ECO:0000259" key="9">
    <source>
        <dbReference type="Pfam" id="PF23145"/>
    </source>
</evidence>
<evidence type="ECO:0000313" key="10">
    <source>
        <dbReference type="EMBL" id="DAD84109.1"/>
    </source>
</evidence>
<keyword evidence="10" id="KW-0240">DNA-directed RNA polymerase</keyword>
<evidence type="ECO:0000256" key="5">
    <source>
        <dbReference type="ARBA" id="ARBA00022794"/>
    </source>
</evidence>
<evidence type="ECO:0000256" key="7">
    <source>
        <dbReference type="ARBA" id="ARBA00023212"/>
    </source>
</evidence>
<keyword evidence="8" id="KW-0966">Cell projection</keyword>
<protein>
    <submittedName>
        <fullName evidence="10">DNA-directed RNA polymerase</fullName>
    </submittedName>
</protein>
<keyword evidence="5" id="KW-0970">Cilium biogenesis/degradation</keyword>
<comment type="subcellular location">
    <subcellularLocation>
        <location evidence="1">Cytoplasm</location>
        <location evidence="1">Cytoskeleton</location>
        <location evidence="1">Cilium basal body</location>
    </subcellularLocation>
</comment>
<evidence type="ECO:0000256" key="8">
    <source>
        <dbReference type="ARBA" id="ARBA00023273"/>
    </source>
</evidence>
<keyword evidence="2" id="KW-0963">Cytoplasm</keyword>
<feature type="domain" description="IFT121-like zinc finger" evidence="9">
    <location>
        <begin position="59"/>
        <end position="89"/>
    </location>
</feature>
<reference evidence="10" key="1">
    <citation type="journal article" date="2021" name="Proc. Natl. Acad. Sci. U.S.A.">
        <title>A Catalog of Tens of Thousands of Viruses from Human Metagenomes Reveals Hidden Associations with Chronic Diseases.</title>
        <authorList>
            <person name="Tisza M.J."/>
            <person name="Buck C.B."/>
        </authorList>
    </citation>
    <scope>NUCLEOTIDE SEQUENCE</scope>
    <source>
        <strain evidence="10">CtoqT5</strain>
    </source>
</reference>
<keyword evidence="4" id="KW-0677">Repeat</keyword>
<dbReference type="EMBL" id="BK014952">
    <property type="protein sequence ID" value="DAD84109.1"/>
    <property type="molecule type" value="Genomic_DNA"/>
</dbReference>
<evidence type="ECO:0000256" key="4">
    <source>
        <dbReference type="ARBA" id="ARBA00022737"/>
    </source>
</evidence>